<organism evidence="1">
    <name type="scientific">viral metagenome</name>
    <dbReference type="NCBI Taxonomy" id="1070528"/>
    <lineage>
        <taxon>unclassified sequences</taxon>
        <taxon>metagenomes</taxon>
        <taxon>organismal metagenomes</taxon>
    </lineage>
</organism>
<reference evidence="1" key="1">
    <citation type="journal article" date="2020" name="Nature">
        <title>Giant virus diversity and host interactions through global metagenomics.</title>
        <authorList>
            <person name="Schulz F."/>
            <person name="Roux S."/>
            <person name="Paez-Espino D."/>
            <person name="Jungbluth S."/>
            <person name="Walsh D.A."/>
            <person name="Denef V.J."/>
            <person name="McMahon K.D."/>
            <person name="Konstantinidis K.T."/>
            <person name="Eloe-Fadrosh E.A."/>
            <person name="Kyrpides N.C."/>
            <person name="Woyke T."/>
        </authorList>
    </citation>
    <scope>NUCLEOTIDE SEQUENCE</scope>
    <source>
        <strain evidence="1">GVMAG-S-3300011013-78</strain>
    </source>
</reference>
<evidence type="ECO:0000313" key="1">
    <source>
        <dbReference type="EMBL" id="QHU16142.1"/>
    </source>
</evidence>
<proteinExistence type="predicted"/>
<sequence length="34" mass="3952">MINGKEGKNSKNTSHKIKNYNYKFILTNIIIVNI</sequence>
<name>A0A6C0KDN8_9ZZZZ</name>
<dbReference type="AlphaFoldDB" id="A0A6C0KDN8"/>
<protein>
    <submittedName>
        <fullName evidence="1">Uncharacterized protein</fullName>
    </submittedName>
</protein>
<dbReference type="EMBL" id="MN740876">
    <property type="protein sequence ID" value="QHU16142.1"/>
    <property type="molecule type" value="Genomic_DNA"/>
</dbReference>
<accession>A0A6C0KDN8</accession>